<dbReference type="EMBL" id="MT631607">
    <property type="protein sequence ID" value="QNO55255.1"/>
    <property type="molecule type" value="Genomic_DNA"/>
</dbReference>
<evidence type="ECO:0000256" key="1">
    <source>
        <dbReference type="ARBA" id="ARBA00023231"/>
    </source>
</evidence>
<gene>
    <name evidence="4" type="primary">bchB_1</name>
    <name evidence="4" type="ORF">AJDLPONB_00009</name>
</gene>
<dbReference type="PROSITE" id="PS00699">
    <property type="entry name" value="NITROGENASE_1_1"/>
    <property type="match status" value="1"/>
</dbReference>
<keyword evidence="4" id="KW-0560">Oxidoreductase</keyword>
<dbReference type="Gene3D" id="3.40.50.1980">
    <property type="entry name" value="Nitrogenase molybdenum iron protein domain"/>
    <property type="match status" value="1"/>
</dbReference>
<dbReference type="PANTHER" id="PTHR42956:SF1">
    <property type="entry name" value="NITROGENASE IRON-MOLYBDENUM COFACTOR BIOSYNTHESIS PROTEIN NIFE"/>
    <property type="match status" value="1"/>
</dbReference>
<dbReference type="AlphaFoldDB" id="A0A7G9Z4S1"/>
<dbReference type="GO" id="GO:0016163">
    <property type="term" value="F:nitrogenase activity"/>
    <property type="evidence" value="ECO:0007669"/>
    <property type="project" value="InterPro"/>
</dbReference>
<dbReference type="Gene3D" id="3.40.50.12380">
    <property type="entry name" value="Nitrogenase MoFe cofactor biosynthesis protein NifE, C-terminal"/>
    <property type="match status" value="1"/>
</dbReference>
<dbReference type="InterPro" id="IPR049939">
    <property type="entry name" value="NifE-like"/>
</dbReference>
<accession>A0A7G9Z4S1</accession>
<dbReference type="Pfam" id="PF00148">
    <property type="entry name" value="Oxidored_nitro"/>
    <property type="match status" value="1"/>
</dbReference>
<reference evidence="4" key="1">
    <citation type="submission" date="2020-06" db="EMBL/GenBank/DDBJ databases">
        <title>Unique genomic features of the anaerobic methanotrophic archaea.</title>
        <authorList>
            <person name="Chadwick G.L."/>
            <person name="Skennerton C.T."/>
            <person name="Laso-Perez R."/>
            <person name="Leu A.O."/>
            <person name="Speth D.R."/>
            <person name="Yu H."/>
            <person name="Morgan-Lang C."/>
            <person name="Hatzenpichler R."/>
            <person name="Goudeau D."/>
            <person name="Malmstrom R."/>
            <person name="Brazelton W.J."/>
            <person name="Woyke T."/>
            <person name="Hallam S.J."/>
            <person name="Tyson G.W."/>
            <person name="Wegener G."/>
            <person name="Boetius A."/>
            <person name="Orphan V."/>
        </authorList>
    </citation>
    <scope>NUCLEOTIDE SEQUENCE</scope>
</reference>
<dbReference type="InterPro" id="IPR000318">
    <property type="entry name" value="Nase_comp1_CS"/>
</dbReference>
<keyword evidence="1 2" id="KW-0535">Nitrogen fixation</keyword>
<proteinExistence type="inferred from homology"/>
<evidence type="ECO:0000259" key="3">
    <source>
        <dbReference type="Pfam" id="PF00148"/>
    </source>
</evidence>
<dbReference type="EC" id="1.3.7.7" evidence="4"/>
<dbReference type="SUPFAM" id="SSF53807">
    <property type="entry name" value="Helical backbone' metal receptor"/>
    <property type="match status" value="1"/>
</dbReference>
<dbReference type="CDD" id="cd00316">
    <property type="entry name" value="Oxidoreductase_nitrogenase"/>
    <property type="match status" value="1"/>
</dbReference>
<dbReference type="InterPro" id="IPR000510">
    <property type="entry name" value="Nase/OxRdtase_comp1"/>
</dbReference>
<dbReference type="PROSITE" id="PS00090">
    <property type="entry name" value="NITROGENASE_1_2"/>
    <property type="match status" value="1"/>
</dbReference>
<name>A0A7G9Z4S1_9EURY</name>
<sequence>MEHNNKGDGHASFFRPLINAYIPLPIHGVTAIPGKIAGALMVADAIEDAIPLIHGPIGCSFQRKINPFRPLFSFYDTPCTDMSDLEVVFSGEEKLNRGIKETYEKYHPNLIVVITTCASDLIGDDVESVIEETREDVGCEVVYTTGDFVRKAKPVGAQDALYAITDQMLCQEREEIEKNDCSINIVSLPIHNAALKTAEMASVLSEMGIKINQICFDHTTVRDLYALSKAELTIIDYPMPWTKLMKERLGVDYYTILDLEKYRESKDPELLSPYGIEGSARVFMEIAKRLDKEGEAEEVIERRKKVAVEQLSKTKKDWGAKRVAYSGMGCLHSIEQQMLLRDVGITPSVIIYKTSGSRLLFSMDAIEEMLNMTLEWARKHGSDPEVLVNPSTEEEIKAMKKNKIDLAILSGLNNAIHEYHKEGIRTFDREDFLVHYQRIGFECPIELAFRLKEGLKRPKKRDPLLCMLEYDTYRANLTPQWTKLADIFIALRGGA</sequence>
<dbReference type="PANTHER" id="PTHR42956">
    <property type="entry name" value="NITROGENASE IRON-MOLYBDENUM COFACTOR BIOSYNTHESIS PROTEIN NIFE"/>
    <property type="match status" value="1"/>
</dbReference>
<feature type="domain" description="Nitrogenase/oxidoreductase component 1" evidence="3">
    <location>
        <begin position="37"/>
        <end position="453"/>
    </location>
</feature>
<evidence type="ECO:0000313" key="4">
    <source>
        <dbReference type="EMBL" id="QNO55255.1"/>
    </source>
</evidence>
<comment type="similarity">
    <text evidence="2">Belongs to the NifD/NifK/NifE/NifN family.</text>
</comment>
<protein>
    <submittedName>
        <fullName evidence="4">Light-independent protochlorophyllide reductase subunit B</fullName>
        <ecNumber evidence="4">1.3.7.7</ecNumber>
    </submittedName>
</protein>
<organism evidence="4">
    <name type="scientific">Candidatus Methanophaga sp. ANME-1 ERB7</name>
    <dbReference type="NCBI Taxonomy" id="2759913"/>
    <lineage>
        <taxon>Archaea</taxon>
        <taxon>Methanobacteriati</taxon>
        <taxon>Methanobacteriota</taxon>
        <taxon>Stenosarchaea group</taxon>
        <taxon>Methanomicrobia</taxon>
        <taxon>Candidatus Methanophagales</taxon>
        <taxon>Candidatus Methanophagaceae</taxon>
        <taxon>Candidatus Methanophaga</taxon>
    </lineage>
</organism>
<evidence type="ECO:0000256" key="2">
    <source>
        <dbReference type="RuleBase" id="RU004021"/>
    </source>
</evidence>